<dbReference type="InterPro" id="IPR001660">
    <property type="entry name" value="SAM"/>
</dbReference>
<organism evidence="2">
    <name type="scientific">Timema californicum</name>
    <name type="common">California timema</name>
    <name type="synonym">Walking stick</name>
    <dbReference type="NCBI Taxonomy" id="61474"/>
    <lineage>
        <taxon>Eukaryota</taxon>
        <taxon>Metazoa</taxon>
        <taxon>Ecdysozoa</taxon>
        <taxon>Arthropoda</taxon>
        <taxon>Hexapoda</taxon>
        <taxon>Insecta</taxon>
        <taxon>Pterygota</taxon>
        <taxon>Neoptera</taxon>
        <taxon>Polyneoptera</taxon>
        <taxon>Phasmatodea</taxon>
        <taxon>Timematodea</taxon>
        <taxon>Timematoidea</taxon>
        <taxon>Timematidae</taxon>
        <taxon>Timema</taxon>
    </lineage>
</organism>
<accession>A0A7R9J795</accession>
<proteinExistence type="predicted"/>
<name>A0A7R9J795_TIMCA</name>
<gene>
    <name evidence="2" type="ORF">TCMB3V08_LOCUS6433</name>
</gene>
<dbReference type="Gene3D" id="1.10.150.50">
    <property type="entry name" value="Transcription Factor, Ets-1"/>
    <property type="match status" value="1"/>
</dbReference>
<dbReference type="InterPro" id="IPR013761">
    <property type="entry name" value="SAM/pointed_sf"/>
</dbReference>
<evidence type="ECO:0000313" key="2">
    <source>
        <dbReference type="EMBL" id="CAD7573808.1"/>
    </source>
</evidence>
<feature type="domain" description="SAM" evidence="1">
    <location>
        <begin position="126"/>
        <end position="188"/>
    </location>
</feature>
<dbReference type="AlphaFoldDB" id="A0A7R9J795"/>
<dbReference type="PANTHER" id="PTHR46829:SF1">
    <property type="entry name" value="STERILE ALPHA MOTIF DOMAIN-CONTAINING PROTEIN 15"/>
    <property type="match status" value="1"/>
</dbReference>
<dbReference type="Pfam" id="PF00536">
    <property type="entry name" value="SAM_1"/>
    <property type="match status" value="1"/>
</dbReference>
<reference evidence="2" key="1">
    <citation type="submission" date="2020-11" db="EMBL/GenBank/DDBJ databases">
        <authorList>
            <person name="Tran Van P."/>
        </authorList>
    </citation>
    <scope>NUCLEOTIDE SEQUENCE</scope>
</reference>
<sequence>MCVVAPLSTHHTSSLLVNFAQRVLTEDDVNVTISSAAAWVCSDAIETCFSFAIFRLREDLEGKLSAALGNMEMELRKCVTYDSAGLVHFQQPENQGDRKGRGRGLSWLKFRRGGGGSRTSRDVATWGTEEVATWLEALQLAEYAESFMQHDIRGRELLALCRRDLKELGVTKVGHVKRILQAVRDLSM</sequence>
<dbReference type="PANTHER" id="PTHR46829">
    <property type="entry name" value="STERILE ALPHA MOTIF DOMAIN-CONTAINING PROTEIN 15"/>
    <property type="match status" value="1"/>
</dbReference>
<dbReference type="EMBL" id="OE181855">
    <property type="protein sequence ID" value="CAD7573808.1"/>
    <property type="molecule type" value="Genomic_DNA"/>
</dbReference>
<protein>
    <submittedName>
        <fullName evidence="2">(California timema) hypothetical protein</fullName>
    </submittedName>
</protein>
<evidence type="ECO:0000259" key="1">
    <source>
        <dbReference type="PROSITE" id="PS50105"/>
    </source>
</evidence>
<dbReference type="SUPFAM" id="SSF47769">
    <property type="entry name" value="SAM/Pointed domain"/>
    <property type="match status" value="1"/>
</dbReference>
<dbReference type="FunFam" id="1.10.150.50:FF:000021">
    <property type="entry name" value="Diacylglycerol kinase"/>
    <property type="match status" value="1"/>
</dbReference>
<dbReference type="SMART" id="SM00454">
    <property type="entry name" value="SAM"/>
    <property type="match status" value="1"/>
</dbReference>
<dbReference type="PROSITE" id="PS50105">
    <property type="entry name" value="SAM_DOMAIN"/>
    <property type="match status" value="1"/>
</dbReference>